<feature type="compositionally biased region" description="Low complexity" evidence="1">
    <location>
        <begin position="614"/>
        <end position="626"/>
    </location>
</feature>
<keyword evidence="4" id="KW-1185">Reference proteome</keyword>
<organism evidence="4 10">
    <name type="scientific">Pogona vitticeps</name>
    <name type="common">central bearded dragon</name>
    <dbReference type="NCBI Taxonomy" id="103695"/>
    <lineage>
        <taxon>Eukaryota</taxon>
        <taxon>Metazoa</taxon>
        <taxon>Chordata</taxon>
        <taxon>Craniata</taxon>
        <taxon>Vertebrata</taxon>
        <taxon>Euteleostomi</taxon>
        <taxon>Lepidosauria</taxon>
        <taxon>Squamata</taxon>
        <taxon>Bifurcata</taxon>
        <taxon>Unidentata</taxon>
        <taxon>Episquamata</taxon>
        <taxon>Toxicofera</taxon>
        <taxon>Iguania</taxon>
        <taxon>Acrodonta</taxon>
        <taxon>Agamidae</taxon>
        <taxon>Amphibolurinae</taxon>
        <taxon>Pogona</taxon>
    </lineage>
</organism>
<dbReference type="RefSeq" id="XP_072840672.1">
    <property type="nucleotide sequence ID" value="XM_072984571.1"/>
</dbReference>
<proteinExistence type="predicted"/>
<evidence type="ECO:0000313" key="11">
    <source>
        <dbReference type="RefSeq" id="XP_072840674.1"/>
    </source>
</evidence>
<evidence type="ECO:0000256" key="1">
    <source>
        <dbReference type="SAM" id="MobiDB-lite"/>
    </source>
</evidence>
<evidence type="ECO:0000313" key="6">
    <source>
        <dbReference type="RefSeq" id="XP_072840669.1"/>
    </source>
</evidence>
<accession>A0ABM5F5J2</accession>
<dbReference type="GeneID" id="110087457"/>
<dbReference type="Gene3D" id="3.30.420.10">
    <property type="entry name" value="Ribonuclease H-like superfamily/Ribonuclease H"/>
    <property type="match status" value="1"/>
</dbReference>
<dbReference type="SUPFAM" id="SSF53098">
    <property type="entry name" value="Ribonuclease H-like"/>
    <property type="match status" value="1"/>
</dbReference>
<evidence type="ECO:0000313" key="7">
    <source>
        <dbReference type="RefSeq" id="XP_072840670.1"/>
    </source>
</evidence>
<dbReference type="Pfam" id="PF01612">
    <property type="entry name" value="DNA_pol_A_exo1"/>
    <property type="match status" value="1"/>
</dbReference>
<evidence type="ECO:0000313" key="10">
    <source>
        <dbReference type="RefSeq" id="XP_072840673.1"/>
    </source>
</evidence>
<gene>
    <name evidence="5 6 7 8 9 10 11" type="primary">EXD3</name>
</gene>
<sequence>MLDDGGPSGGSSQDPDPLWKRLQSLWAAKNVEKLEEEIQVGLDALEDPLEWLLDRLEDSREWKGKGHSLATHVVRGLQTWLKKHPGVQQSGLKLKKLQARVFPILAQCHGNLLGPLIVIYQLHAADRHYLLGQISHLFHKNKYKEAAVLSIKLNLQPDLTLEEMCVPLLLQDKTDLVEAYVEGYPDLQEQLLQMLDSWFAPGVQIKNVIRSYPGLSNIKTEKLNHRTLTKMAFRFLDKYHLDPALCPNVINQRHLGTLKYLVRKRFVEKTMTQEIWMDHVQSTVRENRWLQEKLIQLLVRCGGLEVAAWWALHYGLPRGSLPDGVMEEMEKLKLQERKGCPEEVVNMAEGRKKDGYYRLPIPRDHVLLLSTWEEVQKAKESVLQPGRIVGIDMEWRSSFGFVGEKPRVSLVQLAIQGRVFLLDMLQLLGQDHQGEEEERLACFFQALFADPAITKLGYGMLGDLCSLRGTSVAFQEVGKQMCAFLDLLAVQRQFPKCFKEAKKGFQEVDRFPAEGGKQVRGLSLLVRDLLGKPLDKTEQLSNWDRRPLREDQILYAASDAYCLLEIYATLLKDPAAFGLSPDLMTPLAGKTCPGAKAKKSTRQEKVRSPHTEISEPAPEGPPAASSSVPIQDFRVVCDNMLQGLGRYLRCLGADVQILENEDEHRKAAEIARQEGRVILTSGLPYQTLHSQVGEGRCFQVDCSEKAKDQALQVLKHFGVQVNLADVFSRCQACNCNQYLKIPKEEMVQMMKESVPLKVEDAPSGEPPASGSHRSAEGATPAGLPSLAKESTLLLLPSGNPLRIEAVPPGVLLKEDLDYFYGCSRCGKVFWEGSHFGRLVSQFQEVLDLSEGSRSLYDPA</sequence>
<dbReference type="RefSeq" id="XP_072840673.1">
    <property type="nucleotide sequence ID" value="XM_072984572.1"/>
</dbReference>
<feature type="region of interest" description="Disordered" evidence="1">
    <location>
        <begin position="757"/>
        <end position="781"/>
    </location>
</feature>
<evidence type="ECO:0000313" key="5">
    <source>
        <dbReference type="RefSeq" id="XP_072840668.1"/>
    </source>
</evidence>
<evidence type="ECO:0000313" key="9">
    <source>
        <dbReference type="RefSeq" id="XP_072840672.1"/>
    </source>
</evidence>
<feature type="region of interest" description="Disordered" evidence="1">
    <location>
        <begin position="591"/>
        <end position="626"/>
    </location>
</feature>
<dbReference type="PANTHER" id="PTHR47765:SF2">
    <property type="entry name" value="EXONUCLEASE MUT-7 HOMOLOG"/>
    <property type="match status" value="1"/>
</dbReference>
<feature type="domain" description="Mut7-C RNAse" evidence="3">
    <location>
        <begin position="805"/>
        <end position="839"/>
    </location>
</feature>
<keyword evidence="5 6" id="KW-0540">Nuclease</keyword>
<feature type="domain" description="Mut7-C RNAse" evidence="3">
    <location>
        <begin position="634"/>
        <end position="755"/>
    </location>
</feature>
<feature type="compositionally biased region" description="Basic and acidic residues" evidence="1">
    <location>
        <begin position="601"/>
        <end position="613"/>
    </location>
</feature>
<dbReference type="InterPro" id="IPR036397">
    <property type="entry name" value="RNaseH_sf"/>
</dbReference>
<evidence type="ECO:0000313" key="4">
    <source>
        <dbReference type="Proteomes" id="UP001652642"/>
    </source>
</evidence>
<protein>
    <submittedName>
        <fullName evidence="5 6">Exonuclease mut-7 homolog</fullName>
    </submittedName>
</protein>
<evidence type="ECO:0000259" key="2">
    <source>
        <dbReference type="Pfam" id="PF01612"/>
    </source>
</evidence>
<dbReference type="InterPro" id="IPR002562">
    <property type="entry name" value="3'-5'_exonuclease_dom"/>
</dbReference>
<keyword evidence="5 6" id="KW-0378">Hydrolase</keyword>
<dbReference type="InterPro" id="IPR012337">
    <property type="entry name" value="RNaseH-like_sf"/>
</dbReference>
<evidence type="ECO:0000259" key="3">
    <source>
        <dbReference type="Pfam" id="PF01927"/>
    </source>
</evidence>
<reference evidence="5 6" key="1">
    <citation type="submission" date="2025-05" db="UniProtKB">
        <authorList>
            <consortium name="RefSeq"/>
        </authorList>
    </citation>
    <scope>IDENTIFICATION</scope>
</reference>
<keyword evidence="5 6" id="KW-0269">Exonuclease</keyword>
<dbReference type="RefSeq" id="XP_072840668.1">
    <property type="nucleotide sequence ID" value="XM_072984567.1"/>
</dbReference>
<dbReference type="Proteomes" id="UP001652642">
    <property type="component" value="Chromosome Z"/>
</dbReference>
<dbReference type="RefSeq" id="XP_072840669.1">
    <property type="nucleotide sequence ID" value="XM_072984568.1"/>
</dbReference>
<name>A0ABM5F5J2_9SAUR</name>
<dbReference type="GO" id="GO:0004527">
    <property type="term" value="F:exonuclease activity"/>
    <property type="evidence" value="ECO:0007669"/>
    <property type="project" value="UniProtKB-KW"/>
</dbReference>
<dbReference type="InterPro" id="IPR052408">
    <property type="entry name" value="Exonuclease_MUT-7-like"/>
</dbReference>
<feature type="domain" description="3'-5' exonuclease" evidence="2">
    <location>
        <begin position="377"/>
        <end position="572"/>
    </location>
</feature>
<dbReference type="RefSeq" id="XP_072840671.1">
    <property type="nucleotide sequence ID" value="XM_072984570.1"/>
</dbReference>
<dbReference type="PANTHER" id="PTHR47765">
    <property type="entry name" value="3'-5' EXONUCLEASE DOMAIN-CONTAINING PROTEIN"/>
    <property type="match status" value="1"/>
</dbReference>
<dbReference type="InterPro" id="IPR002782">
    <property type="entry name" value="Mut7-C_RNAse_dom"/>
</dbReference>
<dbReference type="RefSeq" id="XP_072840670.1">
    <property type="nucleotide sequence ID" value="XM_072984569.1"/>
</dbReference>
<dbReference type="RefSeq" id="XP_072840674.1">
    <property type="nucleotide sequence ID" value="XM_072984573.1"/>
</dbReference>
<dbReference type="Pfam" id="PF01927">
    <property type="entry name" value="Mut7-C"/>
    <property type="match status" value="2"/>
</dbReference>
<evidence type="ECO:0000313" key="8">
    <source>
        <dbReference type="RefSeq" id="XP_072840671.1"/>
    </source>
</evidence>